<dbReference type="Proteomes" id="UP000789524">
    <property type="component" value="Unassembled WGS sequence"/>
</dbReference>
<accession>A0A8J2QP54</accession>
<dbReference type="AlphaFoldDB" id="A0A8J2QP54"/>
<name>A0A8J2QP54_9NEOP</name>
<gene>
    <name evidence="1" type="ORF">DCHRY22_LOCUS6524</name>
</gene>
<reference evidence="1" key="1">
    <citation type="submission" date="2021-09" db="EMBL/GenBank/DDBJ databases">
        <authorList>
            <person name="Martin H S."/>
        </authorList>
    </citation>
    <scope>NUCLEOTIDE SEQUENCE</scope>
</reference>
<evidence type="ECO:0000313" key="2">
    <source>
        <dbReference type="Proteomes" id="UP000789524"/>
    </source>
</evidence>
<protein>
    <submittedName>
        <fullName evidence="1">(African queen) hypothetical protein</fullName>
    </submittedName>
</protein>
<dbReference type="OrthoDB" id="7485777at2759"/>
<organism evidence="1 2">
    <name type="scientific">Danaus chrysippus</name>
    <name type="common">African queen</name>
    <dbReference type="NCBI Taxonomy" id="151541"/>
    <lineage>
        <taxon>Eukaryota</taxon>
        <taxon>Metazoa</taxon>
        <taxon>Ecdysozoa</taxon>
        <taxon>Arthropoda</taxon>
        <taxon>Hexapoda</taxon>
        <taxon>Insecta</taxon>
        <taxon>Pterygota</taxon>
        <taxon>Neoptera</taxon>
        <taxon>Endopterygota</taxon>
        <taxon>Lepidoptera</taxon>
        <taxon>Glossata</taxon>
        <taxon>Ditrysia</taxon>
        <taxon>Papilionoidea</taxon>
        <taxon>Nymphalidae</taxon>
        <taxon>Danainae</taxon>
        <taxon>Danaini</taxon>
        <taxon>Danaina</taxon>
        <taxon>Danaus</taxon>
        <taxon>Anosia</taxon>
    </lineage>
</organism>
<comment type="caution">
    <text evidence="1">The sequence shown here is derived from an EMBL/GenBank/DDBJ whole genome shotgun (WGS) entry which is preliminary data.</text>
</comment>
<proteinExistence type="predicted"/>
<evidence type="ECO:0000313" key="1">
    <source>
        <dbReference type="EMBL" id="CAG9565743.1"/>
    </source>
</evidence>
<keyword evidence="2" id="KW-1185">Reference proteome</keyword>
<dbReference type="EMBL" id="CAKASE010000054">
    <property type="protein sequence ID" value="CAG9565743.1"/>
    <property type="molecule type" value="Genomic_DNA"/>
</dbReference>
<sequence length="120" mass="12504">MSIVGVISSPRGCAGACEGRQAVRLGRVLVSSPLRNPHQLPRAAAGRLQQPLLPPASRLPAAVLRLPAAPGTSLVEVPTALPRDNVQGGDVLRLMRELIVRTYGNIVTGKAVEQSAVSDA</sequence>